<evidence type="ECO:0000313" key="2">
    <source>
        <dbReference type="EMBL" id="KKL08881.1"/>
    </source>
</evidence>
<name>A0A0F9CT96_9ZZZZ</name>
<feature type="compositionally biased region" description="Acidic residues" evidence="1">
    <location>
        <begin position="243"/>
        <end position="257"/>
    </location>
</feature>
<gene>
    <name evidence="2" type="ORF">LCGC14_2571430</name>
</gene>
<evidence type="ECO:0008006" key="3">
    <source>
        <dbReference type="Google" id="ProtNLM"/>
    </source>
</evidence>
<sequence>MGGRGIDNEDMPTGGSGGGGRPFIPKVMLRDDGEFCRFRFLTEHDEIFWERFHKLGQGSDFRGYTVCLNSALDQDCERCEKDEKPPTTLFLAWVYEFSHFYPPTSEAKTALKKMKERDKDIVIKKTKIGSASFFEVEVNEPMLMQYSTFFRGPIKARAEHHGTLLDRPFEWIRNGERRKQQLSYVLEALDKEKMSKELKELMASLPDLEDVALGRVETLEQDGEEKEDSDDFLEEKGKKSADDDLGLDDNGDEEDDF</sequence>
<feature type="region of interest" description="Disordered" evidence="1">
    <location>
        <begin position="217"/>
        <end position="257"/>
    </location>
</feature>
<comment type="caution">
    <text evidence="2">The sequence shown here is derived from an EMBL/GenBank/DDBJ whole genome shotgun (WGS) entry which is preliminary data.</text>
</comment>
<evidence type="ECO:0000256" key="1">
    <source>
        <dbReference type="SAM" id="MobiDB-lite"/>
    </source>
</evidence>
<feature type="compositionally biased region" description="Acidic residues" evidence="1">
    <location>
        <begin position="219"/>
        <end position="233"/>
    </location>
</feature>
<feature type="region of interest" description="Disordered" evidence="1">
    <location>
        <begin position="1"/>
        <end position="22"/>
    </location>
</feature>
<organism evidence="2">
    <name type="scientific">marine sediment metagenome</name>
    <dbReference type="NCBI Taxonomy" id="412755"/>
    <lineage>
        <taxon>unclassified sequences</taxon>
        <taxon>metagenomes</taxon>
        <taxon>ecological metagenomes</taxon>
    </lineage>
</organism>
<proteinExistence type="predicted"/>
<protein>
    <recommendedName>
        <fullName evidence="3">Bacteriophage T4 Gp32 single-stranded DNA-binding domain-containing protein</fullName>
    </recommendedName>
</protein>
<dbReference type="AlphaFoldDB" id="A0A0F9CT96"/>
<reference evidence="2" key="1">
    <citation type="journal article" date="2015" name="Nature">
        <title>Complex archaea that bridge the gap between prokaryotes and eukaryotes.</title>
        <authorList>
            <person name="Spang A."/>
            <person name="Saw J.H."/>
            <person name="Jorgensen S.L."/>
            <person name="Zaremba-Niedzwiedzka K."/>
            <person name="Martijn J."/>
            <person name="Lind A.E."/>
            <person name="van Eijk R."/>
            <person name="Schleper C."/>
            <person name="Guy L."/>
            <person name="Ettema T.J."/>
        </authorList>
    </citation>
    <scope>NUCLEOTIDE SEQUENCE</scope>
</reference>
<accession>A0A0F9CT96</accession>
<dbReference type="EMBL" id="LAZR01042703">
    <property type="protein sequence ID" value="KKL08881.1"/>
    <property type="molecule type" value="Genomic_DNA"/>
</dbReference>